<gene>
    <name evidence="1" type="ORF">DXC51_08700</name>
</gene>
<dbReference type="GeneID" id="97986955"/>
<protein>
    <submittedName>
        <fullName evidence="1">Extracellular solute-binding protein</fullName>
    </submittedName>
</protein>
<dbReference type="RefSeq" id="WP_117544295.1">
    <property type="nucleotide sequence ID" value="NZ_JBKUNB010000002.1"/>
</dbReference>
<evidence type="ECO:0000313" key="1">
    <source>
        <dbReference type="EMBL" id="RGE61632.1"/>
    </source>
</evidence>
<name>A0A3E3I6G2_9FIRM</name>
<dbReference type="SUPFAM" id="SSF53850">
    <property type="entry name" value="Periplasmic binding protein-like II"/>
    <property type="match status" value="1"/>
</dbReference>
<comment type="caution">
    <text evidence="1">The sequence shown here is derived from an EMBL/GenBank/DDBJ whole genome shotgun (WGS) entry which is preliminary data.</text>
</comment>
<dbReference type="Proteomes" id="UP000260812">
    <property type="component" value="Unassembled WGS sequence"/>
</dbReference>
<sequence>MKIKKWIAAGLATIMMTGMLTGCGKNIDVTKEDGTVQSDTATQAEDGEITTLTWWVPLEGSASKFIQSYNENTAYQEAMKRLGIQIEFIHPAVGQEKEEFNLLFLGDKLPDIISYAQFYTGGEFQGMRDGVFLDITDQLPEYAPDYYKTLTEDEEFYREATDENGRVTAFYGYKPVGDPPFRRWILNENLLAELECEIPETVNDLEAMFDKMLAKGITPYMPEPGDRPGYEQQLMGMWDILRDFYVDNGKIKFGQMEPGFKSYLELMNKWYEKGYISKDFTSIEATEVNTLFDTGKIGTFLGPIVANYNRCEALGIPVTAAPYTRLEPGQKLHWNDCDIWPKMNYNASVAVISKDCSNVQAALTFLNYGYTQEGAELYNWGVEGLNWDWQGDKRVYNDTMLENEFGTEEASYIYKVHFGPLLTWPDIECHANLLKSEGALNSRLQWADDPDVDSALQLPPFQLNDEEQQRLGEIENEVFTYCDEMVLKFITGAEPLENFDQYVETIKSLGIEEAIALEQKGYDTYMSKKVIGE</sequence>
<proteinExistence type="predicted"/>
<accession>A0A3E3I6G2</accession>
<organism evidence="1 2">
    <name type="scientific">Eisenbergiella massiliensis</name>
    <dbReference type="NCBI Taxonomy" id="1720294"/>
    <lineage>
        <taxon>Bacteria</taxon>
        <taxon>Bacillati</taxon>
        <taxon>Bacillota</taxon>
        <taxon>Clostridia</taxon>
        <taxon>Lachnospirales</taxon>
        <taxon>Lachnospiraceae</taxon>
        <taxon>Eisenbergiella</taxon>
    </lineage>
</organism>
<reference evidence="1" key="1">
    <citation type="submission" date="2018-08" db="EMBL/GenBank/DDBJ databases">
        <title>A genome reference for cultivated species of the human gut microbiota.</title>
        <authorList>
            <person name="Zou Y."/>
            <person name="Xue W."/>
            <person name="Luo G."/>
        </authorList>
    </citation>
    <scope>NUCLEOTIDE SEQUENCE [LARGE SCALE GENOMIC DNA]</scope>
    <source>
        <strain evidence="1">TF05-5AC</strain>
    </source>
</reference>
<dbReference type="EMBL" id="QVLV01000005">
    <property type="protein sequence ID" value="RGE61632.1"/>
    <property type="molecule type" value="Genomic_DNA"/>
</dbReference>
<evidence type="ECO:0000313" key="2">
    <source>
        <dbReference type="Proteomes" id="UP000260812"/>
    </source>
</evidence>
<dbReference type="Gene3D" id="3.40.190.10">
    <property type="entry name" value="Periplasmic binding protein-like II"/>
    <property type="match status" value="2"/>
</dbReference>
<dbReference type="AlphaFoldDB" id="A0A3E3I6G2"/>
<keyword evidence="2" id="KW-1185">Reference proteome</keyword>
<dbReference type="PROSITE" id="PS51257">
    <property type="entry name" value="PROKAR_LIPOPROTEIN"/>
    <property type="match status" value="1"/>
</dbReference>